<protein>
    <submittedName>
        <fullName evidence="3">DUF4191 domain-containing protein</fullName>
    </submittedName>
</protein>
<evidence type="ECO:0000256" key="2">
    <source>
        <dbReference type="SAM" id="Phobius"/>
    </source>
</evidence>
<dbReference type="STRING" id="762948.HMPREF0733_10011"/>
<dbReference type="InterPro" id="IPR025445">
    <property type="entry name" value="DUF4191"/>
</dbReference>
<accession>A0A2A8D7V5</accession>
<sequence length="239" mass="26462">MAEKREEKKKQKKDKSPGTFAQMKQVYQMTKKSDPNIGWILLLAVVVTLLVFVLIGALLNNIITFIILGLAVGVLAAMIILGRRAQKAAFTQIEGQPGRAGAAMNSVRRGWIVEEQPVAANRNQDLVFRGLGKPGIVLVTEGPSSRVQNLVKNEKKHLNRVVPGVPVHVIETGHDENQVELKDVVKTMNKLPKALTQQEVQGVSNRLSTLNHVRNPMNSIPKGIDPNRVRPDRRAMRGR</sequence>
<dbReference type="EMBL" id="PDEV01000001">
    <property type="protein sequence ID" value="PEN17019.1"/>
    <property type="molecule type" value="Genomic_DNA"/>
</dbReference>
<dbReference type="AlphaFoldDB" id="A0A2A8D7V5"/>
<feature type="transmembrane region" description="Helical" evidence="2">
    <location>
        <begin position="37"/>
        <end position="56"/>
    </location>
</feature>
<feature type="transmembrane region" description="Helical" evidence="2">
    <location>
        <begin position="62"/>
        <end position="81"/>
    </location>
</feature>
<proteinExistence type="predicted"/>
<gene>
    <name evidence="3" type="ORF">CRM92_03065</name>
    <name evidence="4" type="ORF">NCTC10918_01018</name>
</gene>
<reference evidence="3" key="1">
    <citation type="submission" date="2017-10" db="EMBL/GenBank/DDBJ databases">
        <title>Kefir isolates.</title>
        <authorList>
            <person name="Kim Y."/>
            <person name="Blasche S."/>
        </authorList>
    </citation>
    <scope>NUCLEOTIDE SEQUENCE [LARGE SCALE GENOMIC DNA]</scope>
    <source>
        <strain evidence="3">OG2-2</strain>
    </source>
</reference>
<feature type="compositionally biased region" description="Basic and acidic residues" evidence="1">
    <location>
        <begin position="225"/>
        <end position="239"/>
    </location>
</feature>
<dbReference type="EMBL" id="LR134521">
    <property type="protein sequence ID" value="VEJ29748.1"/>
    <property type="molecule type" value="Genomic_DNA"/>
</dbReference>
<feature type="region of interest" description="Disordered" evidence="1">
    <location>
        <begin position="213"/>
        <end position="239"/>
    </location>
</feature>
<evidence type="ECO:0000313" key="6">
    <source>
        <dbReference type="Proteomes" id="UP000270988"/>
    </source>
</evidence>
<keyword evidence="2" id="KW-1133">Transmembrane helix</keyword>
<evidence type="ECO:0000313" key="3">
    <source>
        <dbReference type="EMBL" id="PEN17019.1"/>
    </source>
</evidence>
<dbReference type="Proteomes" id="UP000219947">
    <property type="component" value="Unassembled WGS sequence"/>
</dbReference>
<dbReference type="RefSeq" id="WP_048753778.1">
    <property type="nucleotide sequence ID" value="NZ_CABFMC010000006.1"/>
</dbReference>
<reference evidence="4 6" key="2">
    <citation type="submission" date="2018-12" db="EMBL/GenBank/DDBJ databases">
        <authorList>
            <consortium name="Pathogen Informatics"/>
        </authorList>
    </citation>
    <scope>NUCLEOTIDE SEQUENCE [LARGE SCALE GENOMIC DNA]</scope>
    <source>
        <strain evidence="4 6">NCTC10918</strain>
    </source>
</reference>
<name>A0A2A8D7V5_9MICC</name>
<evidence type="ECO:0000313" key="5">
    <source>
        <dbReference type="Proteomes" id="UP000219947"/>
    </source>
</evidence>
<organism evidence="3 5">
    <name type="scientific">Rothia dentocariosa</name>
    <dbReference type="NCBI Taxonomy" id="2047"/>
    <lineage>
        <taxon>Bacteria</taxon>
        <taxon>Bacillati</taxon>
        <taxon>Actinomycetota</taxon>
        <taxon>Actinomycetes</taxon>
        <taxon>Micrococcales</taxon>
        <taxon>Micrococcaceae</taxon>
        <taxon>Rothia</taxon>
    </lineage>
</organism>
<dbReference type="Proteomes" id="UP000270988">
    <property type="component" value="Chromosome"/>
</dbReference>
<dbReference type="Pfam" id="PF13829">
    <property type="entry name" value="DUF4191"/>
    <property type="match status" value="1"/>
</dbReference>
<keyword evidence="2" id="KW-0812">Transmembrane</keyword>
<evidence type="ECO:0000256" key="1">
    <source>
        <dbReference type="SAM" id="MobiDB-lite"/>
    </source>
</evidence>
<evidence type="ECO:0000313" key="4">
    <source>
        <dbReference type="EMBL" id="VEJ29748.1"/>
    </source>
</evidence>
<keyword evidence="5" id="KW-1185">Reference proteome</keyword>
<keyword evidence="2" id="KW-0472">Membrane</keyword>